<proteinExistence type="predicted"/>
<dbReference type="Proteomes" id="UP000027215">
    <property type="component" value="Chromosome"/>
</dbReference>
<dbReference type="AlphaFoldDB" id="A0A060H8K4"/>
<name>A0A060H8K4_XYLFS</name>
<sequence>MVWGDAVLMGDFCHILSGATGEEGEDGREEFAGCGCQKNLKDGQNRGDGGDGQII</sequence>
<gene>
    <name evidence="1" type="ORF">D934_12800</name>
</gene>
<dbReference type="KEGG" id="xfs:D934_12800"/>
<organism evidence="1 2">
    <name type="scientific">Xylella fastidiosa subsp. sandyi Ann-1</name>
    <dbReference type="NCBI Taxonomy" id="155920"/>
    <lineage>
        <taxon>Bacteria</taxon>
        <taxon>Pseudomonadati</taxon>
        <taxon>Pseudomonadota</taxon>
        <taxon>Gammaproteobacteria</taxon>
        <taxon>Lysobacterales</taxon>
        <taxon>Lysobacteraceae</taxon>
        <taxon>Xylella</taxon>
    </lineage>
</organism>
<accession>A0A060H8K4</accession>
<dbReference type="PATRIC" id="fig|155920.8.peg.3013"/>
<evidence type="ECO:0000313" key="2">
    <source>
        <dbReference type="Proteomes" id="UP000027215"/>
    </source>
</evidence>
<reference evidence="1 2" key="1">
    <citation type="submission" date="2013-08" db="EMBL/GenBank/DDBJ databases">
        <authorList>
            <person name="Stouthamer R."/>
            <person name="Nunney L."/>
        </authorList>
    </citation>
    <scope>NUCLEOTIDE SEQUENCE [LARGE SCALE GENOMIC DNA]</scope>
    <source>
        <strain evidence="2">ann-1</strain>
    </source>
</reference>
<protein>
    <submittedName>
        <fullName evidence="1">Uncharacterized protein</fullName>
    </submittedName>
</protein>
<dbReference type="HOGENOM" id="CLU_210521_0_0_6"/>
<evidence type="ECO:0000313" key="1">
    <source>
        <dbReference type="EMBL" id="AIC11665.1"/>
    </source>
</evidence>
<dbReference type="EMBL" id="CP006696">
    <property type="protein sequence ID" value="AIC11665.1"/>
    <property type="molecule type" value="Genomic_DNA"/>
</dbReference>